<name>A0A9N8EWP9_9STRA</name>
<reference evidence="1" key="1">
    <citation type="submission" date="2020-06" db="EMBL/GenBank/DDBJ databases">
        <authorList>
            <consortium name="Plant Systems Biology data submission"/>
        </authorList>
    </citation>
    <scope>NUCLEOTIDE SEQUENCE</scope>
    <source>
        <strain evidence="1">D6</strain>
    </source>
</reference>
<evidence type="ECO:0000313" key="1">
    <source>
        <dbReference type="EMBL" id="CAB9526951.1"/>
    </source>
</evidence>
<dbReference type="EMBL" id="CAICTM010001914">
    <property type="protein sequence ID" value="CAB9526951.1"/>
    <property type="molecule type" value="Genomic_DNA"/>
</dbReference>
<protein>
    <submittedName>
        <fullName evidence="1">Uncharacterized protein</fullName>
    </submittedName>
</protein>
<accession>A0A9N8EWP9</accession>
<dbReference type="Proteomes" id="UP001153069">
    <property type="component" value="Unassembled WGS sequence"/>
</dbReference>
<organism evidence="1 2">
    <name type="scientific">Seminavis robusta</name>
    <dbReference type="NCBI Taxonomy" id="568900"/>
    <lineage>
        <taxon>Eukaryota</taxon>
        <taxon>Sar</taxon>
        <taxon>Stramenopiles</taxon>
        <taxon>Ochrophyta</taxon>
        <taxon>Bacillariophyta</taxon>
        <taxon>Bacillariophyceae</taxon>
        <taxon>Bacillariophycidae</taxon>
        <taxon>Naviculales</taxon>
        <taxon>Naviculaceae</taxon>
        <taxon>Seminavis</taxon>
    </lineage>
</organism>
<evidence type="ECO:0000313" key="2">
    <source>
        <dbReference type="Proteomes" id="UP001153069"/>
    </source>
</evidence>
<dbReference type="AlphaFoldDB" id="A0A9N8EWP9"/>
<sequence>MSANPPPNKRLKVATVTALGSLWETTVFSFLDTKTLVFKVRGVNQEFRRAAGSLVQQRILGHEWSHTATNNDMDDHLRHVTLSIRNLHTKNYSTQEDLVGRAVQTCEKCWESKGMSDPGVYEYLRFITEEEDDDEREIHDAVSDDLELNNDLVRKALQEKGALYANEGYGWEVEISFTSKPSVLEELIQGTPFEKNPFSIVELEEEDLKEKEEAIFLARCMKLLLQEAKISSSTMGLAKQKCLIYHPDFDEAIAYSGTEYCLQFMVTTGDGGKEVPLELFIRGEMRSRDYLDGFL</sequence>
<comment type="caution">
    <text evidence="1">The sequence shown here is derived from an EMBL/GenBank/DDBJ whole genome shotgun (WGS) entry which is preliminary data.</text>
</comment>
<proteinExistence type="predicted"/>
<keyword evidence="2" id="KW-1185">Reference proteome</keyword>
<gene>
    <name evidence="1" type="ORF">SEMRO_1916_G305260.1</name>
</gene>